<dbReference type="OrthoDB" id="8749115at2"/>
<reference evidence="2" key="1">
    <citation type="submission" date="2014-10" db="EMBL/GenBank/DDBJ databases">
        <title>Massilia sp. genome.</title>
        <authorList>
            <person name="Xu B."/>
            <person name="Dai L."/>
            <person name="Huang Z."/>
        </authorList>
    </citation>
    <scope>NUCLEOTIDE SEQUENCE [LARGE SCALE GENOMIC DNA]</scope>
    <source>
        <strain evidence="2">CFS-1</strain>
    </source>
</reference>
<keyword evidence="3" id="KW-1185">Reference proteome</keyword>
<dbReference type="RefSeq" id="WP_123071937.1">
    <property type="nucleotide sequence ID" value="NZ_JSAB01000378.1"/>
</dbReference>
<protein>
    <recommendedName>
        <fullName evidence="1">DUF4214 domain-containing protein</fullName>
    </recommendedName>
</protein>
<comment type="caution">
    <text evidence="2">The sequence shown here is derived from an EMBL/GenBank/DDBJ whole genome shotgun (WGS) entry which is preliminary data.</text>
</comment>
<proteinExistence type="predicted"/>
<sequence length="79" mass="8838">MRLFTTNDSIVNSFYLAFYGRPADPDGLHFWSQQLANNDGDLAAITQAFSTSEEAQTRFGADDLAGRIGEIYQQLFNRA</sequence>
<organism evidence="2 3">
    <name type="scientific">Massilia aurea</name>
    <dbReference type="NCBI Taxonomy" id="373040"/>
    <lineage>
        <taxon>Bacteria</taxon>
        <taxon>Pseudomonadati</taxon>
        <taxon>Pseudomonadota</taxon>
        <taxon>Betaproteobacteria</taxon>
        <taxon>Burkholderiales</taxon>
        <taxon>Oxalobacteraceae</taxon>
        <taxon>Telluria group</taxon>
        <taxon>Massilia</taxon>
    </lineage>
</organism>
<gene>
    <name evidence="2" type="ORF">NM04_24280</name>
</gene>
<name>A0A422QDX7_9BURK</name>
<feature type="non-terminal residue" evidence="2">
    <location>
        <position position="79"/>
    </location>
</feature>
<evidence type="ECO:0000313" key="3">
    <source>
        <dbReference type="Proteomes" id="UP000283254"/>
    </source>
</evidence>
<dbReference type="AlphaFoldDB" id="A0A422QDX7"/>
<feature type="domain" description="DUF4214" evidence="1">
    <location>
        <begin position="6"/>
        <end position="59"/>
    </location>
</feature>
<dbReference type="Pfam" id="PF13946">
    <property type="entry name" value="DUF4214"/>
    <property type="match status" value="1"/>
</dbReference>
<dbReference type="EMBL" id="JSAB01000378">
    <property type="protein sequence ID" value="RNF28221.1"/>
    <property type="molecule type" value="Genomic_DNA"/>
</dbReference>
<dbReference type="InterPro" id="IPR025282">
    <property type="entry name" value="DUF4214"/>
</dbReference>
<accession>A0A422QDX7</accession>
<evidence type="ECO:0000259" key="1">
    <source>
        <dbReference type="Pfam" id="PF13946"/>
    </source>
</evidence>
<dbReference type="Proteomes" id="UP000283254">
    <property type="component" value="Unassembled WGS sequence"/>
</dbReference>
<evidence type="ECO:0000313" key="2">
    <source>
        <dbReference type="EMBL" id="RNF28221.1"/>
    </source>
</evidence>